<dbReference type="Proteomes" id="UP000005546">
    <property type="component" value="Unassembled WGS sequence"/>
</dbReference>
<proteinExistence type="predicted"/>
<evidence type="ECO:0000313" key="3">
    <source>
        <dbReference type="Proteomes" id="UP000005546"/>
    </source>
</evidence>
<sequence>MMKNLKIWFPMCLALCLWSACDERTPDLYSAPDGIYFNNRTSGSVLVDTTTLTFVYEPDETMYLDVPVVIQTIGRQADIDRPVNLKVWSDNAEEGVDYELLTPAVVPAHASMFSYVVRLKRTEAIKTGLKSIYLELSANEYFTTFLERDSTGSEERPYTEMLKFRIDFSDFYSTPPVGWLPEYVGEFSERKLRLMWKLFDDVVDRADYNVKGAIPFNKWVYMQREIDTYMTKQLYILLGYEQGTVDVDALVDPAAEGDDRQLLDFTPITSDN</sequence>
<dbReference type="AlphaFoldDB" id="F3QYE3"/>
<evidence type="ECO:0000313" key="2">
    <source>
        <dbReference type="EMBL" id="EGG50490.1"/>
    </source>
</evidence>
<accession>F3QYE3</accession>
<evidence type="ECO:0000256" key="1">
    <source>
        <dbReference type="SAM" id="SignalP"/>
    </source>
</evidence>
<organism evidence="2 3">
    <name type="scientific">Paraprevotella xylaniphila YIT 11841</name>
    <dbReference type="NCBI Taxonomy" id="762982"/>
    <lineage>
        <taxon>Bacteria</taxon>
        <taxon>Pseudomonadati</taxon>
        <taxon>Bacteroidota</taxon>
        <taxon>Bacteroidia</taxon>
        <taxon>Bacteroidales</taxon>
        <taxon>Prevotellaceae</taxon>
        <taxon>Paraprevotella</taxon>
    </lineage>
</organism>
<dbReference type="HOGENOM" id="CLU_089291_0_0_10"/>
<dbReference type="eggNOG" id="ENOG5032XWW">
    <property type="taxonomic scope" value="Bacteria"/>
</dbReference>
<dbReference type="RefSeq" id="WP_008629899.1">
    <property type="nucleotide sequence ID" value="NZ_GL883886.1"/>
</dbReference>
<protein>
    <submittedName>
        <fullName evidence="2">Conserved domain protein</fullName>
    </submittedName>
</protein>
<dbReference type="STRING" id="762982.HMPREF9442_03237"/>
<reference evidence="2 3" key="1">
    <citation type="submission" date="2011-02" db="EMBL/GenBank/DDBJ databases">
        <authorList>
            <person name="Weinstock G."/>
            <person name="Sodergren E."/>
            <person name="Clifton S."/>
            <person name="Fulton L."/>
            <person name="Fulton B."/>
            <person name="Courtney L."/>
            <person name="Fronick C."/>
            <person name="Harrison M."/>
            <person name="Strong C."/>
            <person name="Farmer C."/>
            <person name="Delahaunty K."/>
            <person name="Markovic C."/>
            <person name="Hall O."/>
            <person name="Minx P."/>
            <person name="Tomlinson C."/>
            <person name="Mitreva M."/>
            <person name="Hou S."/>
            <person name="Chen J."/>
            <person name="Wollam A."/>
            <person name="Pepin K.H."/>
            <person name="Johnson M."/>
            <person name="Bhonagiri V."/>
            <person name="Zhang X."/>
            <person name="Suruliraj S."/>
            <person name="Warren W."/>
            <person name="Chinwalla A."/>
            <person name="Mardis E.R."/>
            <person name="Wilson R.K."/>
        </authorList>
    </citation>
    <scope>NUCLEOTIDE SEQUENCE [LARGE SCALE GENOMIC DNA]</scope>
    <source>
        <strain evidence="2 3">YIT 11841</strain>
    </source>
</reference>
<dbReference type="OrthoDB" id="1094696at2"/>
<name>F3QYE3_9BACT</name>
<dbReference type="EMBL" id="AFBR01000093">
    <property type="protein sequence ID" value="EGG50490.1"/>
    <property type="molecule type" value="Genomic_DNA"/>
</dbReference>
<dbReference type="PROSITE" id="PS51257">
    <property type="entry name" value="PROKAR_LIPOPROTEIN"/>
    <property type="match status" value="1"/>
</dbReference>
<keyword evidence="3" id="KW-1185">Reference proteome</keyword>
<feature type="signal peptide" evidence="1">
    <location>
        <begin position="1"/>
        <end position="22"/>
    </location>
</feature>
<comment type="caution">
    <text evidence="2">The sequence shown here is derived from an EMBL/GenBank/DDBJ whole genome shotgun (WGS) entry which is preliminary data.</text>
</comment>
<gene>
    <name evidence="2" type="ORF">HMPREF9442_03237</name>
</gene>
<keyword evidence="1" id="KW-0732">Signal</keyword>
<feature type="chain" id="PRO_5003301033" evidence="1">
    <location>
        <begin position="23"/>
        <end position="272"/>
    </location>
</feature>